<protein>
    <recommendedName>
        <fullName evidence="5">Protein YAE1</fullName>
    </recommendedName>
    <alternativeName>
        <fullName evidence="4">Protein yae1</fullName>
    </alternativeName>
</protein>
<evidence type="ECO:0000313" key="9">
    <source>
        <dbReference type="EMBL" id="TPX42880.1"/>
    </source>
</evidence>
<comment type="subcellular location">
    <subcellularLocation>
        <location evidence="2">Cytoplasm</location>
    </subcellularLocation>
    <subcellularLocation>
        <location evidence="1">Nucleus</location>
    </subcellularLocation>
</comment>
<comment type="caution">
    <text evidence="10">The sequence shown here is derived from an EMBL/GenBank/DDBJ whole genome shotgun (WGS) entry which is preliminary data.</text>
</comment>
<dbReference type="EMBL" id="QEAN01000186">
    <property type="protein sequence ID" value="TPX43885.1"/>
    <property type="molecule type" value="Genomic_DNA"/>
</dbReference>
<feature type="domain" description="Essential protein Yae1 N-terminal" evidence="8">
    <location>
        <begin position="109"/>
        <end position="146"/>
    </location>
</feature>
<dbReference type="InterPro" id="IPR019191">
    <property type="entry name" value="Essential_protein_Yae1_N"/>
</dbReference>
<dbReference type="OrthoDB" id="20086at2759"/>
<reference evidence="11 12" key="1">
    <citation type="journal article" date="2019" name="Sci. Rep.">
        <title>Comparative genomics of chytrid fungi reveal insights into the obligate biotrophic and pathogenic lifestyle of Synchytrium endobioticum.</title>
        <authorList>
            <person name="van de Vossenberg B.T.L.H."/>
            <person name="Warris S."/>
            <person name="Nguyen H.D.T."/>
            <person name="van Gent-Pelzer M.P.E."/>
            <person name="Joly D.L."/>
            <person name="van de Geest H.C."/>
            <person name="Bonants P.J.M."/>
            <person name="Smith D.S."/>
            <person name="Levesque C.A."/>
            <person name="van der Lee T.A.J."/>
        </authorList>
    </citation>
    <scope>NUCLEOTIDE SEQUENCE [LARGE SCALE GENOMIC DNA]</scope>
    <source>
        <strain evidence="9 12">LEV6574</strain>
        <strain evidence="10 11">MB42</strain>
    </source>
</reference>
<dbReference type="GO" id="GO:0005634">
    <property type="term" value="C:nucleus"/>
    <property type="evidence" value="ECO:0007669"/>
    <property type="project" value="UniProtKB-SubCell"/>
</dbReference>
<evidence type="ECO:0000256" key="5">
    <source>
        <dbReference type="ARBA" id="ARBA00018400"/>
    </source>
</evidence>
<dbReference type="GO" id="GO:0005737">
    <property type="term" value="C:cytoplasm"/>
    <property type="evidence" value="ECO:0007669"/>
    <property type="project" value="UniProtKB-SubCell"/>
</dbReference>
<dbReference type="Pfam" id="PF09811">
    <property type="entry name" value="Yae1_N"/>
    <property type="match status" value="1"/>
</dbReference>
<dbReference type="Proteomes" id="UP000320475">
    <property type="component" value="Unassembled WGS sequence"/>
</dbReference>
<dbReference type="InterPro" id="IPR038881">
    <property type="entry name" value="Yae1-like"/>
</dbReference>
<evidence type="ECO:0000256" key="1">
    <source>
        <dbReference type="ARBA" id="ARBA00004123"/>
    </source>
</evidence>
<evidence type="ECO:0000256" key="6">
    <source>
        <dbReference type="ARBA" id="ARBA00022490"/>
    </source>
</evidence>
<gene>
    <name evidence="9" type="ORF">SeLEV6574_g05359</name>
    <name evidence="10" type="ORF">SeMB42_g04535</name>
</gene>
<evidence type="ECO:0000256" key="2">
    <source>
        <dbReference type="ARBA" id="ARBA00004496"/>
    </source>
</evidence>
<dbReference type="EMBL" id="QEAM01000248">
    <property type="protein sequence ID" value="TPX42880.1"/>
    <property type="molecule type" value="Genomic_DNA"/>
</dbReference>
<evidence type="ECO:0000259" key="8">
    <source>
        <dbReference type="Pfam" id="PF09811"/>
    </source>
</evidence>
<organism evidence="10 11">
    <name type="scientific">Synchytrium endobioticum</name>
    <dbReference type="NCBI Taxonomy" id="286115"/>
    <lineage>
        <taxon>Eukaryota</taxon>
        <taxon>Fungi</taxon>
        <taxon>Fungi incertae sedis</taxon>
        <taxon>Chytridiomycota</taxon>
        <taxon>Chytridiomycota incertae sedis</taxon>
        <taxon>Chytridiomycetes</taxon>
        <taxon>Synchytriales</taxon>
        <taxon>Synchytriaceae</taxon>
        <taxon>Synchytrium</taxon>
    </lineage>
</organism>
<name>A0A507CXN3_9FUNG</name>
<comment type="similarity">
    <text evidence="3">Belongs to the YAE1 family.</text>
</comment>
<keyword evidence="11" id="KW-1185">Reference proteome</keyword>
<keyword evidence="6" id="KW-0963">Cytoplasm</keyword>
<proteinExistence type="inferred from homology"/>
<dbReference type="PANTHER" id="PTHR18829">
    <property type="entry name" value="PROTEIN YAE1 HOMOLOG"/>
    <property type="match status" value="1"/>
</dbReference>
<sequence>MYTAPLERKHDDAPTIPDFCMQSNPTVSRSRVGFRLWEFGYRRTASATTITITSMPSPSPKTTTTILNNDVWEDDDTFSPSSHQNAHDYDKIMADKAWNRLHSKHGVMGYKEGKAEGHERGLQTGFDQGLKHGVDVGVSLGWIGGVVSTLLVYHQFKSPSPLSDDVLRKVKEAEAEYQSLVVEKIFTAKYITSSEAWFEGQHTVTASSGPPPVYEDGHQVKRLREKISNLKHRVNDFLASLDITFLS</sequence>
<evidence type="ECO:0000256" key="3">
    <source>
        <dbReference type="ARBA" id="ARBA00007096"/>
    </source>
</evidence>
<dbReference type="PANTHER" id="PTHR18829:SF0">
    <property type="entry name" value="PROTEIN YAE1 HOMOLOG"/>
    <property type="match status" value="1"/>
</dbReference>
<evidence type="ECO:0000313" key="11">
    <source>
        <dbReference type="Proteomes" id="UP000317494"/>
    </source>
</evidence>
<keyword evidence="7" id="KW-0539">Nucleus</keyword>
<dbReference type="AlphaFoldDB" id="A0A507CXN3"/>
<dbReference type="VEuPathDB" id="FungiDB:SeMB42_g04535"/>
<accession>A0A507CXN3</accession>
<dbReference type="Proteomes" id="UP000317494">
    <property type="component" value="Unassembled WGS sequence"/>
</dbReference>
<evidence type="ECO:0000313" key="12">
    <source>
        <dbReference type="Proteomes" id="UP000320475"/>
    </source>
</evidence>
<evidence type="ECO:0000256" key="4">
    <source>
        <dbReference type="ARBA" id="ARBA00017286"/>
    </source>
</evidence>
<evidence type="ECO:0000256" key="7">
    <source>
        <dbReference type="ARBA" id="ARBA00023242"/>
    </source>
</evidence>
<evidence type="ECO:0000313" key="10">
    <source>
        <dbReference type="EMBL" id="TPX43885.1"/>
    </source>
</evidence>